<gene>
    <name evidence="5" type="ORF">K466DRAFT_558184</name>
</gene>
<evidence type="ECO:0000256" key="1">
    <source>
        <dbReference type="ARBA" id="ARBA00022803"/>
    </source>
</evidence>
<name>A0A5C3NXF5_9APHY</name>
<keyword evidence="2" id="KW-0862">Zinc</keyword>
<dbReference type="Gene3D" id="3.30.1370.210">
    <property type="match status" value="1"/>
</dbReference>
<dbReference type="AlphaFoldDB" id="A0A5C3NXF5"/>
<evidence type="ECO:0000313" key="6">
    <source>
        <dbReference type="Proteomes" id="UP000308197"/>
    </source>
</evidence>
<feature type="compositionally biased region" description="Basic and acidic residues" evidence="3">
    <location>
        <begin position="521"/>
        <end position="546"/>
    </location>
</feature>
<feature type="region of interest" description="Disordered" evidence="3">
    <location>
        <begin position="498"/>
        <end position="546"/>
    </location>
</feature>
<feature type="region of interest" description="Disordered" evidence="3">
    <location>
        <begin position="815"/>
        <end position="891"/>
    </location>
</feature>
<keyword evidence="1" id="KW-0802">TPR repeat</keyword>
<dbReference type="PROSITE" id="PS50103">
    <property type="entry name" value="ZF_C3H1"/>
    <property type="match status" value="2"/>
</dbReference>
<evidence type="ECO:0000259" key="4">
    <source>
        <dbReference type="PROSITE" id="PS50103"/>
    </source>
</evidence>
<keyword evidence="2" id="KW-0863">Zinc-finger</keyword>
<proteinExistence type="predicted"/>
<dbReference type="SMART" id="SM00028">
    <property type="entry name" value="TPR"/>
    <property type="match status" value="3"/>
</dbReference>
<dbReference type="PANTHER" id="PTHR46423">
    <property type="entry name" value="RNA POLYMERASE II-ASSOCIATED PROTEIN 3"/>
    <property type="match status" value="1"/>
</dbReference>
<feature type="compositionally biased region" description="Low complexity" evidence="3">
    <location>
        <begin position="503"/>
        <end position="519"/>
    </location>
</feature>
<sequence length="944" mass="104233">MPPKPFVVVLFPAQFEIFLDVYADQFNLLKEKLDLRHAFNAEDVRRYMNSTVRPHAVIVADSFVTVPSYRDVLIRLVEYARAGGTVIYAGLLSSFSTHSALDAGFEHVWELPWRTGPYHRKTFSLNTSVRGIDTKLVSQKYSMKALLLTDVDLQHAVYLEPPRVRNVKNGPHGTVYETPAAFAPVGQGYFGYISDVNQEAETTQLLLAMCLHPGSRAPSAPGTGMPPTVSSIPMSAADIPPSALPVHPPRRKVLLVSIQKQDWIDESYSQLYRGLMRNAYVTEVCNAIDAVAALSDPSPPGAVIVTDGAITEASHSAVLQKLVDYTKNGGILIFGVNFSNFFPQNKAREFFQRWELPWDSGDYYRTTFALNHAGTPSPLSSAALVPSFSMKALHLKNVAPEHAVYYATTNARVESLVFAPTKITAQQATQTPAAFAPVGDGFLGYVGDVNGEQGSIRLTIEMCGVRIQPGDMGTRHMMGSVTLGPGGNLIDRTTQSEEEVPLAAHHAGSTTSSSAAQATNRPREAEVRARAAVRDRVKQEKTAKADKLKEEGNEFFKQEKWAKAAEKYREAAVLAGPQPIYVSNLAAALLKMEEWEAAESAASRALLHDPRHLKSLYRRALARKARHKFMSAESDLYGVLALDEKNDAALKELSEVQRLIDIDEEIDELDDEEHSLLAEPLDVEIESDSEDASHTGNGTPCKFYNHDGCRYGSSCRFKHAPDMKSVRDDLGRNVCLSWLVGECFFGDKCVYAHDKTYLPARGWWTDEERLQQLRENFEEIVHEEPMAVPEGILPEALRPLPWRYDLWVHPSAEEKAKALQPTSSASTAAVASGSRPSRNAQAGQSAQASTSRSGRGSSRSNRAHWASRGGQGGATRRQTGRTATYGGDYGEYDEDDDADYWDIDAELEERSMYCGHTRADYEELLCQGIKPWDVLPGSIPFNDL</sequence>
<evidence type="ECO:0000256" key="2">
    <source>
        <dbReference type="PROSITE-ProRule" id="PRU00723"/>
    </source>
</evidence>
<feature type="domain" description="C3H1-type" evidence="4">
    <location>
        <begin position="729"/>
        <end position="756"/>
    </location>
</feature>
<dbReference type="SMART" id="SM00356">
    <property type="entry name" value="ZnF_C3H1"/>
    <property type="match status" value="2"/>
</dbReference>
<organism evidence="5 6">
    <name type="scientific">Polyporus arcularius HHB13444</name>
    <dbReference type="NCBI Taxonomy" id="1314778"/>
    <lineage>
        <taxon>Eukaryota</taxon>
        <taxon>Fungi</taxon>
        <taxon>Dikarya</taxon>
        <taxon>Basidiomycota</taxon>
        <taxon>Agaricomycotina</taxon>
        <taxon>Agaricomycetes</taxon>
        <taxon>Polyporales</taxon>
        <taxon>Polyporaceae</taxon>
        <taxon>Polyporus</taxon>
    </lineage>
</organism>
<dbReference type="SUPFAM" id="SSF48452">
    <property type="entry name" value="TPR-like"/>
    <property type="match status" value="1"/>
</dbReference>
<dbReference type="InParanoid" id="A0A5C3NXF5"/>
<dbReference type="Gene3D" id="1.25.40.10">
    <property type="entry name" value="Tetratricopeptide repeat domain"/>
    <property type="match status" value="1"/>
</dbReference>
<dbReference type="Proteomes" id="UP000308197">
    <property type="component" value="Unassembled WGS sequence"/>
</dbReference>
<keyword evidence="2" id="KW-0479">Metal-binding</keyword>
<protein>
    <recommendedName>
        <fullName evidence="4">C3H1-type domain-containing protein</fullName>
    </recommendedName>
</protein>
<dbReference type="GO" id="GO:0008270">
    <property type="term" value="F:zinc ion binding"/>
    <property type="evidence" value="ECO:0007669"/>
    <property type="project" value="UniProtKB-KW"/>
</dbReference>
<dbReference type="EMBL" id="ML211637">
    <property type="protein sequence ID" value="TFK81217.1"/>
    <property type="molecule type" value="Genomic_DNA"/>
</dbReference>
<feature type="zinc finger region" description="C3H1-type" evidence="2">
    <location>
        <begin position="695"/>
        <end position="722"/>
    </location>
</feature>
<reference evidence="5 6" key="1">
    <citation type="journal article" date="2019" name="Nat. Ecol. Evol.">
        <title>Megaphylogeny resolves global patterns of mushroom evolution.</title>
        <authorList>
            <person name="Varga T."/>
            <person name="Krizsan K."/>
            <person name="Foldi C."/>
            <person name="Dima B."/>
            <person name="Sanchez-Garcia M."/>
            <person name="Sanchez-Ramirez S."/>
            <person name="Szollosi G.J."/>
            <person name="Szarkandi J.G."/>
            <person name="Papp V."/>
            <person name="Albert L."/>
            <person name="Andreopoulos W."/>
            <person name="Angelini C."/>
            <person name="Antonin V."/>
            <person name="Barry K.W."/>
            <person name="Bougher N.L."/>
            <person name="Buchanan P."/>
            <person name="Buyck B."/>
            <person name="Bense V."/>
            <person name="Catcheside P."/>
            <person name="Chovatia M."/>
            <person name="Cooper J."/>
            <person name="Damon W."/>
            <person name="Desjardin D."/>
            <person name="Finy P."/>
            <person name="Geml J."/>
            <person name="Haridas S."/>
            <person name="Hughes K."/>
            <person name="Justo A."/>
            <person name="Karasinski D."/>
            <person name="Kautmanova I."/>
            <person name="Kiss B."/>
            <person name="Kocsube S."/>
            <person name="Kotiranta H."/>
            <person name="LaButti K.M."/>
            <person name="Lechner B.E."/>
            <person name="Liimatainen K."/>
            <person name="Lipzen A."/>
            <person name="Lukacs Z."/>
            <person name="Mihaltcheva S."/>
            <person name="Morgado L.N."/>
            <person name="Niskanen T."/>
            <person name="Noordeloos M.E."/>
            <person name="Ohm R.A."/>
            <person name="Ortiz-Santana B."/>
            <person name="Ovrebo C."/>
            <person name="Racz N."/>
            <person name="Riley R."/>
            <person name="Savchenko A."/>
            <person name="Shiryaev A."/>
            <person name="Soop K."/>
            <person name="Spirin V."/>
            <person name="Szebenyi C."/>
            <person name="Tomsovsky M."/>
            <person name="Tulloss R.E."/>
            <person name="Uehling J."/>
            <person name="Grigoriev I.V."/>
            <person name="Vagvolgyi C."/>
            <person name="Papp T."/>
            <person name="Martin F.M."/>
            <person name="Miettinen O."/>
            <person name="Hibbett D.S."/>
            <person name="Nagy L.G."/>
        </authorList>
    </citation>
    <scope>NUCLEOTIDE SEQUENCE [LARGE SCALE GENOMIC DNA]</scope>
    <source>
        <strain evidence="5 6">HHB13444</strain>
    </source>
</reference>
<dbReference type="InterPro" id="IPR051966">
    <property type="entry name" value="RPAP3"/>
</dbReference>
<dbReference type="InterPro" id="IPR000571">
    <property type="entry name" value="Znf_CCCH"/>
</dbReference>
<keyword evidence="6" id="KW-1185">Reference proteome</keyword>
<feature type="compositionally biased region" description="Low complexity" evidence="3">
    <location>
        <begin position="874"/>
        <end position="886"/>
    </location>
</feature>
<dbReference type="InterPro" id="IPR019734">
    <property type="entry name" value="TPR_rpt"/>
</dbReference>
<feature type="zinc finger region" description="C3H1-type" evidence="2">
    <location>
        <begin position="729"/>
        <end position="756"/>
    </location>
</feature>
<dbReference type="STRING" id="1314778.A0A5C3NXF5"/>
<dbReference type="PANTHER" id="PTHR46423:SF1">
    <property type="entry name" value="RNA POLYMERASE II-ASSOCIATED PROTEIN 3"/>
    <property type="match status" value="1"/>
</dbReference>
<dbReference type="InterPro" id="IPR011990">
    <property type="entry name" value="TPR-like_helical_dom_sf"/>
</dbReference>
<evidence type="ECO:0000256" key="3">
    <source>
        <dbReference type="SAM" id="MobiDB-lite"/>
    </source>
</evidence>
<evidence type="ECO:0000313" key="5">
    <source>
        <dbReference type="EMBL" id="TFK81217.1"/>
    </source>
</evidence>
<dbReference type="GO" id="GO:0101031">
    <property type="term" value="C:protein folding chaperone complex"/>
    <property type="evidence" value="ECO:0007669"/>
    <property type="project" value="TreeGrafter"/>
</dbReference>
<feature type="compositionally biased region" description="Low complexity" evidence="3">
    <location>
        <begin position="822"/>
        <end position="860"/>
    </location>
</feature>
<feature type="domain" description="C3H1-type" evidence="4">
    <location>
        <begin position="695"/>
        <end position="722"/>
    </location>
</feature>
<accession>A0A5C3NXF5</accession>